<name>A0A928VIE0_9CYAN</name>
<proteinExistence type="inferred from homology"/>
<keyword evidence="2" id="KW-0410">Iron transport</keyword>
<reference evidence="6" key="1">
    <citation type="submission" date="2020-10" db="EMBL/GenBank/DDBJ databases">
        <authorList>
            <person name="Castelo-Branco R."/>
            <person name="Eusebio N."/>
            <person name="Adriana R."/>
            <person name="Vieira A."/>
            <person name="Brugerolle De Fraissinette N."/>
            <person name="Rezende De Castro R."/>
            <person name="Schneider M.P."/>
            <person name="Vasconcelos V."/>
            <person name="Leao P.N."/>
        </authorList>
    </citation>
    <scope>NUCLEOTIDE SEQUENCE</scope>
    <source>
        <strain evidence="6">LEGE 11480</strain>
    </source>
</reference>
<evidence type="ECO:0000256" key="2">
    <source>
        <dbReference type="ARBA" id="ARBA00022496"/>
    </source>
</evidence>
<evidence type="ECO:0000256" key="4">
    <source>
        <dbReference type="PIRSR" id="PIRSR002825-1"/>
    </source>
</evidence>
<protein>
    <submittedName>
        <fullName evidence="6">Fe(3+) ABC transporter substrate-binding protein</fullName>
    </submittedName>
</protein>
<dbReference type="PANTHER" id="PTHR30006:SF15">
    <property type="entry name" value="IRON-UTILIZATION PERIPLASMIC PROTEIN"/>
    <property type="match status" value="1"/>
</dbReference>
<evidence type="ECO:0000256" key="1">
    <source>
        <dbReference type="ARBA" id="ARBA00008520"/>
    </source>
</evidence>
<dbReference type="PROSITE" id="PS51257">
    <property type="entry name" value="PROKAR_LIPOPROTEIN"/>
    <property type="match status" value="1"/>
</dbReference>
<keyword evidence="4" id="KW-0408">Iron</keyword>
<feature type="chain" id="PRO_5037341600" evidence="5">
    <location>
        <begin position="23"/>
        <end position="359"/>
    </location>
</feature>
<dbReference type="SUPFAM" id="SSF53850">
    <property type="entry name" value="Periplasmic binding protein-like II"/>
    <property type="match status" value="1"/>
</dbReference>
<keyword evidence="2" id="KW-0813">Transport</keyword>
<keyword evidence="7" id="KW-1185">Reference proteome</keyword>
<evidence type="ECO:0000313" key="6">
    <source>
        <dbReference type="EMBL" id="MBE9029173.1"/>
    </source>
</evidence>
<gene>
    <name evidence="6" type="ORF">IQ266_05275</name>
</gene>
<evidence type="ECO:0000256" key="5">
    <source>
        <dbReference type="SAM" id="SignalP"/>
    </source>
</evidence>
<dbReference type="Gene3D" id="3.40.190.10">
    <property type="entry name" value="Periplasmic binding protein-like II"/>
    <property type="match status" value="2"/>
</dbReference>
<accession>A0A928VIE0</accession>
<dbReference type="Pfam" id="PF13343">
    <property type="entry name" value="SBP_bac_6"/>
    <property type="match status" value="1"/>
</dbReference>
<dbReference type="Proteomes" id="UP000625316">
    <property type="component" value="Unassembled WGS sequence"/>
</dbReference>
<sequence>MMLTRRFFCLASSATIGAIALGACTPQSTTNNSTPNASGAAQSITLYSARHYDADAKVYENFSKKTGIKVNLVEAKASELLERLKSEGENTPADVVITVDAGRLHTAKADEILQPIQSDVLTAAIPENLRDKDGNWFGVTKRARVILYNKDTVSDPSKITSYEDLAKPDLGYKVLVRSSNNIYNQSLVGSILAANGEAGTEDWVKGLVKNFARPPEGNDTAQIKALASGLGDLAIVNSYYVVRVAKSKNPKDQEVISKVGMIFPNQSDRGTHVNISGAGVAKNAPNKAGAIKFIEYLVSPEAQAIFASSNNEYPILKTGAKVDEKLASYGEFKEDSLSAEVFGKNNKQALEIMDRGGWK</sequence>
<dbReference type="PIRSF" id="PIRSF002825">
    <property type="entry name" value="CfbpA"/>
    <property type="match status" value="1"/>
</dbReference>
<dbReference type="CDD" id="cd13542">
    <property type="entry name" value="PBP2_FutA1_ilke"/>
    <property type="match status" value="1"/>
</dbReference>
<keyword evidence="4" id="KW-0479">Metal-binding</keyword>
<dbReference type="GO" id="GO:0030288">
    <property type="term" value="C:outer membrane-bounded periplasmic space"/>
    <property type="evidence" value="ECO:0007669"/>
    <property type="project" value="TreeGrafter"/>
</dbReference>
<dbReference type="InterPro" id="IPR026045">
    <property type="entry name" value="Ferric-bd"/>
</dbReference>
<comment type="similarity">
    <text evidence="1">Belongs to the bacterial solute-binding protein 1 family.</text>
</comment>
<feature type="signal peptide" evidence="5">
    <location>
        <begin position="1"/>
        <end position="22"/>
    </location>
</feature>
<dbReference type="GO" id="GO:0046872">
    <property type="term" value="F:metal ion binding"/>
    <property type="evidence" value="ECO:0007669"/>
    <property type="project" value="UniProtKB-KW"/>
</dbReference>
<dbReference type="AlphaFoldDB" id="A0A928VIE0"/>
<dbReference type="PANTHER" id="PTHR30006">
    <property type="entry name" value="THIAMINE-BINDING PERIPLASMIC PROTEIN-RELATED"/>
    <property type="match status" value="1"/>
</dbReference>
<feature type="binding site" evidence="4">
    <location>
        <position position="51"/>
    </location>
    <ligand>
        <name>Fe cation</name>
        <dbReference type="ChEBI" id="CHEBI:24875"/>
    </ligand>
</feature>
<evidence type="ECO:0000313" key="7">
    <source>
        <dbReference type="Proteomes" id="UP000625316"/>
    </source>
</evidence>
<dbReference type="EMBL" id="JADEXQ010000012">
    <property type="protein sequence ID" value="MBE9029173.1"/>
    <property type="molecule type" value="Genomic_DNA"/>
</dbReference>
<keyword evidence="2" id="KW-0406">Ion transport</keyword>
<organism evidence="6 7">
    <name type="scientific">Romeriopsis navalis LEGE 11480</name>
    <dbReference type="NCBI Taxonomy" id="2777977"/>
    <lineage>
        <taxon>Bacteria</taxon>
        <taxon>Bacillati</taxon>
        <taxon>Cyanobacteriota</taxon>
        <taxon>Cyanophyceae</taxon>
        <taxon>Leptolyngbyales</taxon>
        <taxon>Leptolyngbyaceae</taxon>
        <taxon>Romeriopsis</taxon>
        <taxon>Romeriopsis navalis</taxon>
    </lineage>
</organism>
<comment type="caution">
    <text evidence="6">The sequence shown here is derived from an EMBL/GenBank/DDBJ whole genome shotgun (WGS) entry which is preliminary data.</text>
</comment>
<feature type="binding site" evidence="4">
    <location>
        <position position="240"/>
    </location>
    <ligand>
        <name>Fe cation</name>
        <dbReference type="ChEBI" id="CHEBI:24875"/>
    </ligand>
</feature>
<evidence type="ECO:0000256" key="3">
    <source>
        <dbReference type="ARBA" id="ARBA00022729"/>
    </source>
</evidence>
<dbReference type="GO" id="GO:0006826">
    <property type="term" value="P:iron ion transport"/>
    <property type="evidence" value="ECO:0007669"/>
    <property type="project" value="UniProtKB-KW"/>
</dbReference>
<keyword evidence="3 5" id="KW-0732">Signal</keyword>
<feature type="binding site" evidence="4">
    <location>
        <position position="239"/>
    </location>
    <ligand>
        <name>Fe cation</name>
        <dbReference type="ChEBI" id="CHEBI:24875"/>
    </ligand>
</feature>